<dbReference type="PANTHER" id="PTHR31912:SF36">
    <property type="entry name" value="C2H2-TYPE DOMAIN-CONTAINING PROTEIN"/>
    <property type="match status" value="1"/>
</dbReference>
<evidence type="ECO:0000256" key="1">
    <source>
        <dbReference type="SAM" id="SignalP"/>
    </source>
</evidence>
<dbReference type="EMBL" id="JBHFQA010000002">
    <property type="protein sequence ID" value="KAL2102433.1"/>
    <property type="molecule type" value="Genomic_DNA"/>
</dbReference>
<keyword evidence="1" id="KW-0732">Signal</keyword>
<feature type="signal peptide" evidence="1">
    <location>
        <begin position="1"/>
        <end position="21"/>
    </location>
</feature>
<sequence>MIWRCAICCVFIALSLKLLLSHINRMHSRSPDIRFVCGIDGCSEDFRVYNSFYHHVKRRHSHHLLEGTEVNEHRPEGSQIPASKYAKVKISVKKEKKTLFCLYFLKTVGGTQLQPHQHHDATDDDLAEDQDGAVTLQQVCSVTRSSYVANKDMNEIVVGVQQYQSSLVDYFRTKMEEVLKRHSGTTTPQVSKDAMDIFDTFTDPFTNVATTFRQNSALRMQFGCVDADEIPIGRTLCRKKCGSKEFFIKDKLFYYVPLLKSLQQFLSHPMIWGMIGNGPQICREGFFHDLNDGDLLKSHPLFSENPNALQLILYTDEIEICNPLGSFASKNKLLMVYYTLGNINPKYRSKLASIRLLVIAKSEDIRQSGVDVILKRIKEDLDALYSGVRLQTADGEKKIYGAMVSLCGDTLAQHELAGFKEGVGFAFSKCRHCECSYEDMQSQFREDLFTKRTLEKHIRQCDEIEKANTDLLRSNLKTTYGINRRSELVDFPSFDVIQQTPQDVMHVILEGIAPMEIKCVLNHLIQSGEISLDSVNSGILGFSYSPLDVRDKPSTISLSTLMSNDGKLRQSSGQMLVLLRILPFVLERLEKNAYVQLIIKLIEIVQIVFAPVLSIATVCRLKQLIQDHLSDWKALFPDRSVTPKQHYMLHLPSQIKLLGPMVRHMCMRFESKHCLFKRWAGKINFKNVCKSLVRKNQIHESCQNISTSAHTLFSHEKDLGPMSEVNLHHVRSKLKDFLGFTEVRNAVSVKWLMMNGNKYIIDKSMVFVKVVNGNMPEFGLVRNIFVVDSTLYCLEFQPFYTVRFDAHFMAYEVEVPSLAEATEIVDAEKLVDFTSYYTASTNGKTYVLVKYHLGDVIKLHTT</sequence>
<dbReference type="PANTHER" id="PTHR31912">
    <property type="entry name" value="IP13529P"/>
    <property type="match status" value="1"/>
</dbReference>
<evidence type="ECO:0000313" key="3">
    <source>
        <dbReference type="EMBL" id="KAL2102433.1"/>
    </source>
</evidence>
<feature type="domain" description="C2H2-type" evidence="2">
    <location>
        <begin position="37"/>
        <end position="60"/>
    </location>
</feature>
<organism evidence="3 4">
    <name type="scientific">Coilia grayii</name>
    <name type="common">Gray's grenadier anchovy</name>
    <dbReference type="NCBI Taxonomy" id="363190"/>
    <lineage>
        <taxon>Eukaryota</taxon>
        <taxon>Metazoa</taxon>
        <taxon>Chordata</taxon>
        <taxon>Craniata</taxon>
        <taxon>Vertebrata</taxon>
        <taxon>Euteleostomi</taxon>
        <taxon>Actinopterygii</taxon>
        <taxon>Neopterygii</taxon>
        <taxon>Teleostei</taxon>
        <taxon>Clupei</taxon>
        <taxon>Clupeiformes</taxon>
        <taxon>Clupeoidei</taxon>
        <taxon>Engraulidae</taxon>
        <taxon>Coilinae</taxon>
        <taxon>Coilia</taxon>
    </lineage>
</organism>
<dbReference type="Proteomes" id="UP001591681">
    <property type="component" value="Unassembled WGS sequence"/>
</dbReference>
<comment type="caution">
    <text evidence="3">The sequence shown here is derived from an EMBL/GenBank/DDBJ whole genome shotgun (WGS) entry which is preliminary data.</text>
</comment>
<keyword evidence="4" id="KW-1185">Reference proteome</keyword>
<evidence type="ECO:0000259" key="2">
    <source>
        <dbReference type="PROSITE" id="PS00028"/>
    </source>
</evidence>
<dbReference type="AlphaFoldDB" id="A0ABD1KTC8"/>
<evidence type="ECO:0000313" key="4">
    <source>
        <dbReference type="Proteomes" id="UP001591681"/>
    </source>
</evidence>
<dbReference type="PROSITE" id="PS00028">
    <property type="entry name" value="ZINC_FINGER_C2H2_1"/>
    <property type="match status" value="1"/>
</dbReference>
<protein>
    <recommendedName>
        <fullName evidence="2">C2H2-type domain-containing protein</fullName>
    </recommendedName>
</protein>
<feature type="chain" id="PRO_5044797804" description="C2H2-type domain-containing protein" evidence="1">
    <location>
        <begin position="22"/>
        <end position="862"/>
    </location>
</feature>
<gene>
    <name evidence="3" type="ORF">ACEWY4_001601</name>
</gene>
<accession>A0ABD1KTC8</accession>
<dbReference type="InterPro" id="IPR013087">
    <property type="entry name" value="Znf_C2H2_type"/>
</dbReference>
<proteinExistence type="predicted"/>
<reference evidence="3 4" key="1">
    <citation type="submission" date="2024-09" db="EMBL/GenBank/DDBJ databases">
        <title>A chromosome-level genome assembly of Gray's grenadier anchovy, Coilia grayii.</title>
        <authorList>
            <person name="Fu Z."/>
        </authorList>
    </citation>
    <scope>NUCLEOTIDE SEQUENCE [LARGE SCALE GENOMIC DNA]</scope>
    <source>
        <strain evidence="3">G4</strain>
        <tissue evidence="3">Muscle</tissue>
    </source>
</reference>
<dbReference type="SMART" id="SM00355">
    <property type="entry name" value="ZnF_C2H2"/>
    <property type="match status" value="2"/>
</dbReference>
<name>A0ABD1KTC8_9TELE</name>